<sequence length="227" mass="24765">MAKLTCFKLNSVTRYVLAIMLCFAANPERSDAGPFKYEFSSKYSNTAGADVFVASPVLNFIVTCRTNTGKPEFDFYDGGKIMLDMAGQQVYVPPENYAGAGIRGITDSVLSPWNIDGTIKLQSTSNLFIPVPGGKLSDIYWVQGIGPTWPDLDREKITGEGANNIPEFIVRNMFDKTRPYINNLSMGLMRVNNPSPGVSSGTGNVSFDVTTRLIPECAIGGFMTNTQ</sequence>
<evidence type="ECO:0000313" key="2">
    <source>
        <dbReference type="EMBL" id="ECA3795145.1"/>
    </source>
</evidence>
<accession>A0A5X6ERU2</accession>
<dbReference type="EMBL" id="AAHUDZ010000064">
    <property type="protein sequence ID" value="ECA3795145.1"/>
    <property type="molecule type" value="Genomic_DNA"/>
</dbReference>
<protein>
    <recommendedName>
        <fullName evidence="3">Fimbrial protein</fullName>
    </recommendedName>
</protein>
<organism evidence="2">
    <name type="scientific">Salmonella enterica subsp. enterica serovar Aqua</name>
    <dbReference type="NCBI Taxonomy" id="1302615"/>
    <lineage>
        <taxon>Bacteria</taxon>
        <taxon>Pseudomonadati</taxon>
        <taxon>Pseudomonadota</taxon>
        <taxon>Gammaproteobacteria</taxon>
        <taxon>Enterobacterales</taxon>
        <taxon>Enterobacteriaceae</taxon>
        <taxon>Salmonella</taxon>
    </lineage>
</organism>
<gene>
    <name evidence="2" type="ORF">EKG95_25710</name>
</gene>
<evidence type="ECO:0000256" key="1">
    <source>
        <dbReference type="SAM" id="SignalP"/>
    </source>
</evidence>
<name>A0A5X6ERU2_SALET</name>
<evidence type="ECO:0008006" key="3">
    <source>
        <dbReference type="Google" id="ProtNLM"/>
    </source>
</evidence>
<reference evidence="2" key="1">
    <citation type="submission" date="2018-12" db="EMBL/GenBank/DDBJ databases">
        <authorList>
            <person name="Ashton P.M."/>
            <person name="Dallman T."/>
            <person name="Nair S."/>
            <person name="De Pinna E."/>
            <person name="Peters T."/>
            <person name="Grant K."/>
        </authorList>
    </citation>
    <scope>NUCLEOTIDE SEQUENCE</scope>
    <source>
        <strain evidence="2">650060</strain>
    </source>
</reference>
<feature type="signal peptide" evidence="1">
    <location>
        <begin position="1"/>
        <end position="24"/>
    </location>
</feature>
<feature type="chain" id="PRO_5024876374" description="Fimbrial protein" evidence="1">
    <location>
        <begin position="25"/>
        <end position="227"/>
    </location>
</feature>
<proteinExistence type="predicted"/>
<keyword evidence="1" id="KW-0732">Signal</keyword>
<comment type="caution">
    <text evidence="2">The sequence shown here is derived from an EMBL/GenBank/DDBJ whole genome shotgun (WGS) entry which is preliminary data.</text>
</comment>
<dbReference type="AlphaFoldDB" id="A0A5X6ERU2"/>